<evidence type="ECO:0000256" key="3">
    <source>
        <dbReference type="ARBA" id="ARBA00022989"/>
    </source>
</evidence>
<evidence type="ECO:0000313" key="8">
    <source>
        <dbReference type="Proteomes" id="UP000070501"/>
    </source>
</evidence>
<evidence type="ECO:0000259" key="6">
    <source>
        <dbReference type="Pfam" id="PF20684"/>
    </source>
</evidence>
<dbReference type="PANTHER" id="PTHR33048">
    <property type="entry name" value="PTH11-LIKE INTEGRAL MEMBRANE PROTEIN (AFU_ORTHOLOGUE AFUA_5G11245)"/>
    <property type="match status" value="1"/>
</dbReference>
<dbReference type="Pfam" id="PF20684">
    <property type="entry name" value="Fung_rhodopsin"/>
    <property type="match status" value="1"/>
</dbReference>
<dbReference type="InterPro" id="IPR052337">
    <property type="entry name" value="SAT4-like"/>
</dbReference>
<reference evidence="8" key="1">
    <citation type="submission" date="2016-02" db="EMBL/GenBank/DDBJ databases">
        <title>Draft genome sequence of Microdochium bolleyi, a fungal endophyte of beachgrass.</title>
        <authorList>
            <consortium name="DOE Joint Genome Institute"/>
            <person name="David A.S."/>
            <person name="May G."/>
            <person name="Haridas S."/>
            <person name="Lim J."/>
            <person name="Wang M."/>
            <person name="Labutti K."/>
            <person name="Lipzen A."/>
            <person name="Barry K."/>
            <person name="Grigoriev I.V."/>
        </authorList>
    </citation>
    <scope>NUCLEOTIDE SEQUENCE [LARGE SCALE GENOMIC DNA]</scope>
    <source>
        <strain evidence="8">J235TASD1</strain>
    </source>
</reference>
<sequence length="284" mass="31286">ADAWSSSVITLVFSTGAFGLRFWARRVTGVSLWWDDWFVIIAFFFGIAFNVGEWVWIIQGGLGRHITDIPESPAVLLRSGAIHVMVAELSYATSLAFVKFSILSFYWRMFKTSPIKIPIIVLFIMSAIWLTIRNFMSIFHCVPVHALWTPDVPGAVCIDGSKFFTASTSAHLGLDILIMALPVFQIGQLQLKKAQRWGVSLLFTFGILTCIASICLVTHSVAYNPKTTDLTYDISPIIIWAAVEVNLAIIAACLPLLRPIFTRVLRKLNIGSSNKSSGGGGLTG</sequence>
<evidence type="ECO:0000256" key="2">
    <source>
        <dbReference type="ARBA" id="ARBA00022692"/>
    </source>
</evidence>
<dbReference type="InterPro" id="IPR049326">
    <property type="entry name" value="Rhodopsin_dom_fungi"/>
</dbReference>
<proteinExistence type="inferred from homology"/>
<feature type="non-terminal residue" evidence="7">
    <location>
        <position position="284"/>
    </location>
</feature>
<keyword evidence="2" id="KW-0812">Transmembrane</keyword>
<name>A0A136IKS2_9PEZI</name>
<protein>
    <recommendedName>
        <fullName evidence="6">Rhodopsin domain-containing protein</fullName>
    </recommendedName>
</protein>
<comment type="similarity">
    <text evidence="5">Belongs to the SAT4 family.</text>
</comment>
<evidence type="ECO:0000256" key="1">
    <source>
        <dbReference type="ARBA" id="ARBA00004141"/>
    </source>
</evidence>
<keyword evidence="3" id="KW-1133">Transmembrane helix</keyword>
<dbReference type="OrthoDB" id="5421689at2759"/>
<gene>
    <name evidence="7" type="ORF">Micbo1qcDRAFT_113080</name>
</gene>
<feature type="domain" description="Rhodopsin" evidence="6">
    <location>
        <begin position="20"/>
        <end position="262"/>
    </location>
</feature>
<dbReference type="EMBL" id="KQ964279">
    <property type="protein sequence ID" value="KXJ85543.1"/>
    <property type="molecule type" value="Genomic_DNA"/>
</dbReference>
<evidence type="ECO:0000313" key="7">
    <source>
        <dbReference type="EMBL" id="KXJ85543.1"/>
    </source>
</evidence>
<dbReference type="Proteomes" id="UP000070501">
    <property type="component" value="Unassembled WGS sequence"/>
</dbReference>
<dbReference type="GO" id="GO:0016020">
    <property type="term" value="C:membrane"/>
    <property type="evidence" value="ECO:0007669"/>
    <property type="project" value="UniProtKB-SubCell"/>
</dbReference>
<feature type="non-terminal residue" evidence="7">
    <location>
        <position position="1"/>
    </location>
</feature>
<dbReference type="PANTHER" id="PTHR33048:SF47">
    <property type="entry name" value="INTEGRAL MEMBRANE PROTEIN-RELATED"/>
    <property type="match status" value="1"/>
</dbReference>
<organism evidence="7 8">
    <name type="scientific">Microdochium bolleyi</name>
    <dbReference type="NCBI Taxonomy" id="196109"/>
    <lineage>
        <taxon>Eukaryota</taxon>
        <taxon>Fungi</taxon>
        <taxon>Dikarya</taxon>
        <taxon>Ascomycota</taxon>
        <taxon>Pezizomycotina</taxon>
        <taxon>Sordariomycetes</taxon>
        <taxon>Xylariomycetidae</taxon>
        <taxon>Xylariales</taxon>
        <taxon>Microdochiaceae</taxon>
        <taxon>Microdochium</taxon>
    </lineage>
</organism>
<dbReference type="AlphaFoldDB" id="A0A136IKS2"/>
<dbReference type="InParanoid" id="A0A136IKS2"/>
<comment type="subcellular location">
    <subcellularLocation>
        <location evidence="1">Membrane</location>
        <topology evidence="1">Multi-pass membrane protein</topology>
    </subcellularLocation>
</comment>
<keyword evidence="4" id="KW-0472">Membrane</keyword>
<evidence type="ECO:0000256" key="5">
    <source>
        <dbReference type="ARBA" id="ARBA00038359"/>
    </source>
</evidence>
<accession>A0A136IKS2</accession>
<keyword evidence="8" id="KW-1185">Reference proteome</keyword>
<evidence type="ECO:0000256" key="4">
    <source>
        <dbReference type="ARBA" id="ARBA00023136"/>
    </source>
</evidence>